<feature type="transmembrane region" description="Helical" evidence="4">
    <location>
        <begin position="256"/>
        <end position="280"/>
    </location>
</feature>
<feature type="transmembrane region" description="Helical" evidence="4">
    <location>
        <begin position="228"/>
        <end position="250"/>
    </location>
</feature>
<dbReference type="InterPro" id="IPR036259">
    <property type="entry name" value="MFS_trans_sf"/>
</dbReference>
<feature type="transmembrane region" description="Helical" evidence="4">
    <location>
        <begin position="103"/>
        <end position="128"/>
    </location>
</feature>
<feature type="transmembrane region" description="Helical" evidence="4">
    <location>
        <begin position="12"/>
        <end position="36"/>
    </location>
</feature>
<feature type="domain" description="Major facilitator superfamily (MFS) profile" evidence="5">
    <location>
        <begin position="10"/>
        <end position="406"/>
    </location>
</feature>
<dbReference type="PANTHER" id="PTHR11360">
    <property type="entry name" value="MONOCARBOXYLATE TRANSPORTER"/>
    <property type="match status" value="1"/>
</dbReference>
<dbReference type="PANTHER" id="PTHR11360:SF290">
    <property type="entry name" value="MONOCARBOXYLATE MFS PERMEASE"/>
    <property type="match status" value="1"/>
</dbReference>
<feature type="transmembrane region" description="Helical" evidence="4">
    <location>
        <begin position="171"/>
        <end position="191"/>
    </location>
</feature>
<evidence type="ECO:0000256" key="1">
    <source>
        <dbReference type="ARBA" id="ARBA00022692"/>
    </source>
</evidence>
<evidence type="ECO:0000259" key="5">
    <source>
        <dbReference type="PROSITE" id="PS50850"/>
    </source>
</evidence>
<dbReference type="Pfam" id="PF07690">
    <property type="entry name" value="MFS_1"/>
    <property type="match status" value="1"/>
</dbReference>
<feature type="transmembrane region" description="Helical" evidence="4">
    <location>
        <begin position="382"/>
        <end position="403"/>
    </location>
</feature>
<dbReference type="SUPFAM" id="SSF103473">
    <property type="entry name" value="MFS general substrate transporter"/>
    <property type="match status" value="1"/>
</dbReference>
<evidence type="ECO:0000256" key="4">
    <source>
        <dbReference type="SAM" id="Phobius"/>
    </source>
</evidence>
<dbReference type="EMBL" id="NTKD01000010">
    <property type="protein sequence ID" value="PDH40613.1"/>
    <property type="molecule type" value="Genomic_DNA"/>
</dbReference>
<dbReference type="AlphaFoldDB" id="A0A2A5WWH0"/>
<name>A0A2A5WWH0_9GAMM</name>
<dbReference type="InterPro" id="IPR020846">
    <property type="entry name" value="MFS_dom"/>
</dbReference>
<feature type="transmembrane region" description="Helical" evidence="4">
    <location>
        <begin position="316"/>
        <end position="339"/>
    </location>
</feature>
<accession>A0A2A5WWH0</accession>
<evidence type="ECO:0000256" key="2">
    <source>
        <dbReference type="ARBA" id="ARBA00022989"/>
    </source>
</evidence>
<dbReference type="GO" id="GO:0022857">
    <property type="term" value="F:transmembrane transporter activity"/>
    <property type="evidence" value="ECO:0007669"/>
    <property type="project" value="InterPro"/>
</dbReference>
<dbReference type="InterPro" id="IPR050327">
    <property type="entry name" value="Proton-linked_MCT"/>
</dbReference>
<evidence type="ECO:0000256" key="3">
    <source>
        <dbReference type="ARBA" id="ARBA00023136"/>
    </source>
</evidence>
<comment type="caution">
    <text evidence="6">The sequence shown here is derived from an EMBL/GenBank/DDBJ whole genome shotgun (WGS) entry which is preliminary data.</text>
</comment>
<evidence type="ECO:0000313" key="6">
    <source>
        <dbReference type="EMBL" id="PDH40613.1"/>
    </source>
</evidence>
<protein>
    <recommendedName>
        <fullName evidence="5">Major facilitator superfamily (MFS) profile domain-containing protein</fullName>
    </recommendedName>
</protein>
<reference evidence="6 7" key="1">
    <citation type="submission" date="2017-08" db="EMBL/GenBank/DDBJ databases">
        <title>Fine stratification of microbial communities through a metagenomic profile of the photic zone.</title>
        <authorList>
            <person name="Haro-Moreno J.M."/>
            <person name="Lopez-Perez M."/>
            <person name="De La Torre J."/>
            <person name="Picazo A."/>
            <person name="Camacho A."/>
            <person name="Rodriguez-Valera F."/>
        </authorList>
    </citation>
    <scope>NUCLEOTIDE SEQUENCE [LARGE SCALE GENOMIC DNA]</scope>
    <source>
        <strain evidence="6">MED-G24</strain>
    </source>
</reference>
<feature type="transmembrane region" description="Helical" evidence="4">
    <location>
        <begin position="140"/>
        <end position="165"/>
    </location>
</feature>
<dbReference type="Proteomes" id="UP000219327">
    <property type="component" value="Unassembled WGS sequence"/>
</dbReference>
<keyword evidence="3 4" id="KW-0472">Membrane</keyword>
<feature type="transmembrane region" description="Helical" evidence="4">
    <location>
        <begin position="48"/>
        <end position="68"/>
    </location>
</feature>
<keyword evidence="2 4" id="KW-1133">Transmembrane helix</keyword>
<dbReference type="InterPro" id="IPR011701">
    <property type="entry name" value="MFS"/>
</dbReference>
<feature type="transmembrane region" description="Helical" evidence="4">
    <location>
        <begin position="292"/>
        <end position="310"/>
    </location>
</feature>
<organism evidence="6 7">
    <name type="scientific">OM182 bacterium MED-G24</name>
    <dbReference type="NCBI Taxonomy" id="1986255"/>
    <lineage>
        <taxon>Bacteria</taxon>
        <taxon>Pseudomonadati</taxon>
        <taxon>Pseudomonadota</taxon>
        <taxon>Gammaproteobacteria</taxon>
        <taxon>OMG group</taxon>
        <taxon>OM182 clade</taxon>
    </lineage>
</organism>
<sequence>MNDITNRFLGRRMVAIGFCIDFIAIGFFFYSYGVFFKAIADDFEGSRLGVSLGIVIAQGTGALLAPLIGRALDRYPIKQVIALAATSLGIGFILLGFTTSPLWFYLVMCLFMGFGSTATAQIGSLKLISNWFVLKRGTALGIASTGISIGGMVMPAVSAWFIVHFGWREGFMVYGLITLVVLVPLVLRFVVSRPEDVGLLPDGLKSQEQLPPARSPLKTSEMVVDRNFIAMVVIIGLLFGIQSATLIHMVPRATDIGIDLVAAAFIASVCAGTGVVGKLAFGSMIDRMPVRLAFWIAVASQVIGQSIMFLNNDYALFMFGAAIFGFGMGGIVPMQGAVVGAAFGRASFGQVMGVMHLLMAFIHLAGPPFTGWVYDHTGSYDAAFLTFFGLYGIVALAIAVLRVETRGSRRVSMSAKVESL</sequence>
<dbReference type="Gene3D" id="1.20.1250.20">
    <property type="entry name" value="MFS general substrate transporter like domains"/>
    <property type="match status" value="2"/>
</dbReference>
<feature type="transmembrane region" description="Helical" evidence="4">
    <location>
        <begin position="80"/>
        <end position="97"/>
    </location>
</feature>
<keyword evidence="1 4" id="KW-0812">Transmembrane</keyword>
<gene>
    <name evidence="6" type="ORF">CNE99_03370</name>
</gene>
<feature type="transmembrane region" description="Helical" evidence="4">
    <location>
        <begin position="351"/>
        <end position="370"/>
    </location>
</feature>
<dbReference type="PROSITE" id="PS50850">
    <property type="entry name" value="MFS"/>
    <property type="match status" value="1"/>
</dbReference>
<proteinExistence type="predicted"/>
<evidence type="ECO:0000313" key="7">
    <source>
        <dbReference type="Proteomes" id="UP000219327"/>
    </source>
</evidence>